<dbReference type="EMBL" id="JACORU010000006">
    <property type="protein sequence ID" value="MBC5766344.1"/>
    <property type="molecule type" value="Genomic_DNA"/>
</dbReference>
<protein>
    <submittedName>
        <fullName evidence="2">Transglutaminase family protein</fullName>
    </submittedName>
</protein>
<dbReference type="Pfam" id="PF08379">
    <property type="entry name" value="Bact_transglu_N"/>
    <property type="match status" value="1"/>
</dbReference>
<dbReference type="RefSeq" id="WP_187082821.1">
    <property type="nucleotide sequence ID" value="NZ_JACORU010000006.1"/>
</dbReference>
<dbReference type="SMART" id="SM00460">
    <property type="entry name" value="TGc"/>
    <property type="match status" value="1"/>
</dbReference>
<proteinExistence type="predicted"/>
<dbReference type="InterPro" id="IPR038765">
    <property type="entry name" value="Papain-like_cys_pep_sf"/>
</dbReference>
<evidence type="ECO:0000259" key="1">
    <source>
        <dbReference type="SMART" id="SM00460"/>
    </source>
</evidence>
<dbReference type="PANTHER" id="PTHR33490:SF7">
    <property type="entry name" value="BLR2979 PROTEIN"/>
    <property type="match status" value="1"/>
</dbReference>
<accession>A0A923MBJ1</accession>
<comment type="caution">
    <text evidence="2">The sequence shown here is derived from an EMBL/GenBank/DDBJ whole genome shotgun (WGS) entry which is preliminary data.</text>
</comment>
<gene>
    <name evidence="2" type="ORF">H8R02_17885</name>
</gene>
<dbReference type="InterPro" id="IPR002931">
    <property type="entry name" value="Transglutaminase-like"/>
</dbReference>
<keyword evidence="3" id="KW-1185">Reference proteome</keyword>
<dbReference type="InterPro" id="IPR013589">
    <property type="entry name" value="Bac_transglu_N"/>
</dbReference>
<name>A0A923MBJ1_9BURK</name>
<dbReference type="Proteomes" id="UP000596827">
    <property type="component" value="Unassembled WGS sequence"/>
</dbReference>
<dbReference type="Pfam" id="PF01841">
    <property type="entry name" value="Transglut_core"/>
    <property type="match status" value="1"/>
</dbReference>
<reference evidence="2" key="1">
    <citation type="submission" date="2020-08" db="EMBL/GenBank/DDBJ databases">
        <title>Ramlibacter sp. GTP1 16S ribosomal RNA gene genome sequencing and assembly.</title>
        <authorList>
            <person name="Kang M."/>
        </authorList>
    </citation>
    <scope>NUCLEOTIDE SEQUENCE</scope>
    <source>
        <strain evidence="2">GTP1</strain>
    </source>
</reference>
<evidence type="ECO:0000313" key="3">
    <source>
        <dbReference type="Proteomes" id="UP000596827"/>
    </source>
</evidence>
<dbReference type="Gene3D" id="3.10.620.30">
    <property type="match status" value="1"/>
</dbReference>
<feature type="domain" description="Transglutaminase-like" evidence="1">
    <location>
        <begin position="174"/>
        <end position="248"/>
    </location>
</feature>
<evidence type="ECO:0000313" key="2">
    <source>
        <dbReference type="EMBL" id="MBC5766344.1"/>
    </source>
</evidence>
<dbReference type="AlphaFoldDB" id="A0A923MBJ1"/>
<dbReference type="SUPFAM" id="SSF54001">
    <property type="entry name" value="Cysteine proteinases"/>
    <property type="match status" value="1"/>
</dbReference>
<dbReference type="PANTHER" id="PTHR33490">
    <property type="entry name" value="BLR5614 PROTEIN-RELATED"/>
    <property type="match status" value="1"/>
</dbReference>
<organism evidence="2 3">
    <name type="scientific">Ramlibacter albus</name>
    <dbReference type="NCBI Taxonomy" id="2079448"/>
    <lineage>
        <taxon>Bacteria</taxon>
        <taxon>Pseudomonadati</taxon>
        <taxon>Pseudomonadota</taxon>
        <taxon>Betaproteobacteria</taxon>
        <taxon>Burkholderiales</taxon>
        <taxon>Comamonadaceae</taxon>
        <taxon>Ramlibacter</taxon>
    </lineage>
</organism>
<sequence>MRLHVLHETTYDYTPAVKTAQHMGHLKPADDTRQKLLCHTLRVEPEPAKQDERVDIYGNTRTFFSLQVAHDRLKVVAESMVETSAAAALPASMPWEAARERMRYHGAAHYDPATEFVFASPYVPRDTQFADYARASFAPGRPLLEAATALMQRIHEDFEYVTAATDATTPALDSLALRKGVCQDFAHVMTGCLRSMGLAARYVSGYLLTEPPPGQARLVGSDASHAWVAVYLPAETGPGEWAELDPTNNRAPGEDYVRLAVGRDYGDVSPLRGVIHGGASHALSVAVTVSPVPL</sequence>